<protein>
    <recommendedName>
        <fullName evidence="4">Homeodomain-like domain-containing protein</fullName>
    </recommendedName>
</protein>
<feature type="region of interest" description="Disordered" evidence="1">
    <location>
        <begin position="142"/>
        <end position="163"/>
    </location>
</feature>
<dbReference type="EMBL" id="PVMZ01000003">
    <property type="protein sequence ID" value="PRX23790.1"/>
    <property type="molecule type" value="Genomic_DNA"/>
</dbReference>
<dbReference type="Proteomes" id="UP000239415">
    <property type="component" value="Unassembled WGS sequence"/>
</dbReference>
<dbReference type="RefSeq" id="WP_106316938.1">
    <property type="nucleotide sequence ID" value="NZ_BOMO01000045.1"/>
</dbReference>
<gene>
    <name evidence="2" type="ORF">CLV67_103539</name>
</gene>
<evidence type="ECO:0000256" key="1">
    <source>
        <dbReference type="SAM" id="MobiDB-lite"/>
    </source>
</evidence>
<name>A0A2T0KJT5_9ACTN</name>
<feature type="compositionally biased region" description="Basic and acidic residues" evidence="1">
    <location>
        <begin position="151"/>
        <end position="163"/>
    </location>
</feature>
<accession>A0A2T0KJT5</accession>
<evidence type="ECO:0000313" key="3">
    <source>
        <dbReference type="Proteomes" id="UP000239415"/>
    </source>
</evidence>
<dbReference type="AlphaFoldDB" id="A0A2T0KJT5"/>
<proteinExistence type="predicted"/>
<evidence type="ECO:0000313" key="2">
    <source>
        <dbReference type="EMBL" id="PRX23790.1"/>
    </source>
</evidence>
<comment type="caution">
    <text evidence="2">The sequence shown here is derived from an EMBL/GenBank/DDBJ whole genome shotgun (WGS) entry which is preliminary data.</text>
</comment>
<keyword evidence="3" id="KW-1185">Reference proteome</keyword>
<dbReference type="OrthoDB" id="3393963at2"/>
<organism evidence="2 3">
    <name type="scientific">Actinoplanes italicus</name>
    <dbReference type="NCBI Taxonomy" id="113567"/>
    <lineage>
        <taxon>Bacteria</taxon>
        <taxon>Bacillati</taxon>
        <taxon>Actinomycetota</taxon>
        <taxon>Actinomycetes</taxon>
        <taxon>Micromonosporales</taxon>
        <taxon>Micromonosporaceae</taxon>
        <taxon>Actinoplanes</taxon>
    </lineage>
</organism>
<evidence type="ECO:0008006" key="4">
    <source>
        <dbReference type="Google" id="ProtNLM"/>
    </source>
</evidence>
<reference evidence="2 3" key="1">
    <citation type="submission" date="2018-03" db="EMBL/GenBank/DDBJ databases">
        <title>Genomic Encyclopedia of Archaeal and Bacterial Type Strains, Phase II (KMG-II): from individual species to whole genera.</title>
        <authorList>
            <person name="Goeker M."/>
        </authorList>
    </citation>
    <scope>NUCLEOTIDE SEQUENCE [LARGE SCALE GENOMIC DNA]</scope>
    <source>
        <strain evidence="2 3">DSM 43146</strain>
    </source>
</reference>
<sequence>MAELHDLRGIRVRRAELDAEELELIDRARRSGATWPEIAAALGLGSRQAAEQRRLRLARAAERDSLPRRAELDQAYGRSASDLRKCAVELHRRIGADRRWDSRFQRAALVRETLAAAPDAPAGALHDLVTAVLTDLAAPEVPALPGPQRAAVDRLRKAAETQK</sequence>